<organism evidence="4 5">
    <name type="scientific">Nocardia bhagyanarayanae</name>
    <dbReference type="NCBI Taxonomy" id="1215925"/>
    <lineage>
        <taxon>Bacteria</taxon>
        <taxon>Bacillati</taxon>
        <taxon>Actinomycetota</taxon>
        <taxon>Actinomycetes</taxon>
        <taxon>Mycobacteriales</taxon>
        <taxon>Nocardiaceae</taxon>
        <taxon>Nocardia</taxon>
    </lineage>
</organism>
<dbReference type="Pfam" id="PF24088">
    <property type="entry name" value="DUF7373"/>
    <property type="match status" value="1"/>
</dbReference>
<sequence>MRIRRVLCVLVAALVASVSCGTDDESAGTPKYDVAQLDSGNYPTTPRDTEALRNDKRGKLLEAARIGAAVPLAADIDGKFAFKTTIYVDRRLTPDFRVPDIQGANKPAEFNSLAPGFVAGWYTRGQRREGIGLGRALDMHTLRFESADRARAAAGRIADKLDENAPGEPVSIPGLANTRAKWSRDKRRLETVLAQDTLLLIVRIEDPVSEPADPAPLAELAQRAFTKMLDGLKNYTPTPLDQLDSLPIDVDGMLRRTLPLEDKSQFTADTDPSMVLTRQAWLHASFYPNLAKAAYADAGVDLIGVSGSSLYRTRDFASSERLIAALIGQEGDKYKAMDGPPNMPGVQCFDRRNPKDSESRYPPQCYFAYDRYVAEVSGDNPQHVYQRVAAQYKILANEG</sequence>
<comment type="caution">
    <text evidence="4">The sequence shown here is derived from an EMBL/GenBank/DDBJ whole genome shotgun (WGS) entry which is preliminary data.</text>
</comment>
<protein>
    <recommendedName>
        <fullName evidence="6">Lipoprotein</fullName>
    </recommendedName>
</protein>
<evidence type="ECO:0000256" key="1">
    <source>
        <dbReference type="SAM" id="SignalP"/>
    </source>
</evidence>
<feature type="domain" description="DUF7373" evidence="2">
    <location>
        <begin position="52"/>
        <end position="248"/>
    </location>
</feature>
<keyword evidence="5" id="KW-1185">Reference proteome</keyword>
<dbReference type="InterPro" id="IPR056463">
    <property type="entry name" value="DUF7373_C"/>
</dbReference>
<dbReference type="AlphaFoldDB" id="A0A543F4F5"/>
<dbReference type="EMBL" id="VFPG01000001">
    <property type="protein sequence ID" value="TQM28706.1"/>
    <property type="molecule type" value="Genomic_DNA"/>
</dbReference>
<keyword evidence="1" id="KW-0732">Signal</keyword>
<feature type="domain" description="DUF7373" evidence="3">
    <location>
        <begin position="253"/>
        <end position="398"/>
    </location>
</feature>
<dbReference type="Proteomes" id="UP000316331">
    <property type="component" value="Unassembled WGS sequence"/>
</dbReference>
<evidence type="ECO:0000313" key="4">
    <source>
        <dbReference type="EMBL" id="TQM28706.1"/>
    </source>
</evidence>
<feature type="chain" id="PRO_5038968717" description="Lipoprotein" evidence="1">
    <location>
        <begin position="22"/>
        <end position="399"/>
    </location>
</feature>
<dbReference type="PROSITE" id="PS51257">
    <property type="entry name" value="PROKAR_LIPOPROTEIN"/>
    <property type="match status" value="1"/>
</dbReference>
<dbReference type="InterPro" id="IPR055797">
    <property type="entry name" value="DUF7373"/>
</dbReference>
<evidence type="ECO:0000259" key="2">
    <source>
        <dbReference type="Pfam" id="PF24088"/>
    </source>
</evidence>
<feature type="signal peptide" evidence="1">
    <location>
        <begin position="1"/>
        <end position="21"/>
    </location>
</feature>
<name>A0A543F4F5_9NOCA</name>
<gene>
    <name evidence="4" type="ORF">FB390_0280</name>
</gene>
<reference evidence="4 5" key="1">
    <citation type="submission" date="2019-06" db="EMBL/GenBank/DDBJ databases">
        <title>Sequencing the genomes of 1000 actinobacteria strains.</title>
        <authorList>
            <person name="Klenk H.-P."/>
        </authorList>
    </citation>
    <scope>NUCLEOTIDE SEQUENCE [LARGE SCALE GENOMIC DNA]</scope>
    <source>
        <strain evidence="4 5">DSM 103495</strain>
    </source>
</reference>
<proteinExistence type="predicted"/>
<evidence type="ECO:0008006" key="6">
    <source>
        <dbReference type="Google" id="ProtNLM"/>
    </source>
</evidence>
<accession>A0A543F4F5</accession>
<dbReference type="Pfam" id="PF24092">
    <property type="entry name" value="DUF7373_C"/>
    <property type="match status" value="1"/>
</dbReference>
<evidence type="ECO:0000313" key="5">
    <source>
        <dbReference type="Proteomes" id="UP000316331"/>
    </source>
</evidence>
<evidence type="ECO:0000259" key="3">
    <source>
        <dbReference type="Pfam" id="PF24092"/>
    </source>
</evidence>